<evidence type="ECO:0000256" key="4">
    <source>
        <dbReference type="ARBA" id="ARBA00010763"/>
    </source>
</evidence>
<evidence type="ECO:0000256" key="8">
    <source>
        <dbReference type="ARBA" id="ARBA00022679"/>
    </source>
</evidence>
<accession>A0A5E4TYG3</accession>
<protein>
    <recommendedName>
        <fullName evidence="6 13">Molybdopterin molybdenumtransferase</fullName>
        <ecNumber evidence="5 13">2.10.1.1</ecNumber>
    </recommendedName>
</protein>
<evidence type="ECO:0000256" key="7">
    <source>
        <dbReference type="ARBA" id="ARBA00022505"/>
    </source>
</evidence>
<comment type="function">
    <text evidence="2 13">Catalyzes the insertion of molybdate into adenylated molybdopterin with the concomitant release of AMP.</text>
</comment>
<dbReference type="Pfam" id="PF00994">
    <property type="entry name" value="MoCF_biosynth"/>
    <property type="match status" value="1"/>
</dbReference>
<keyword evidence="11 13" id="KW-0501">Molybdenum cofactor biosynthesis</keyword>
<organism evidence="15 16">
    <name type="scientific">Pandoraea terrae</name>
    <dbReference type="NCBI Taxonomy" id="1537710"/>
    <lineage>
        <taxon>Bacteria</taxon>
        <taxon>Pseudomonadati</taxon>
        <taxon>Pseudomonadota</taxon>
        <taxon>Betaproteobacteria</taxon>
        <taxon>Burkholderiales</taxon>
        <taxon>Burkholderiaceae</taxon>
        <taxon>Pandoraea</taxon>
    </lineage>
</organism>
<dbReference type="Gene3D" id="2.40.340.10">
    <property type="entry name" value="MoeA, C-terminal, domain IV"/>
    <property type="match status" value="1"/>
</dbReference>
<dbReference type="GO" id="GO:0061599">
    <property type="term" value="F:molybdopterin molybdotransferase activity"/>
    <property type="evidence" value="ECO:0007669"/>
    <property type="project" value="UniProtKB-UniRule"/>
</dbReference>
<name>A0A5E4TYG3_9BURK</name>
<dbReference type="SMART" id="SM00852">
    <property type="entry name" value="MoCF_biosynth"/>
    <property type="match status" value="1"/>
</dbReference>
<dbReference type="Pfam" id="PF03453">
    <property type="entry name" value="MoeA_N"/>
    <property type="match status" value="1"/>
</dbReference>
<dbReference type="FunFam" id="3.40.980.10:FF:000004">
    <property type="entry name" value="Molybdopterin molybdenumtransferase"/>
    <property type="match status" value="1"/>
</dbReference>
<dbReference type="NCBIfam" id="NF045515">
    <property type="entry name" value="Glp_gephyrin"/>
    <property type="match status" value="1"/>
</dbReference>
<evidence type="ECO:0000256" key="13">
    <source>
        <dbReference type="RuleBase" id="RU365090"/>
    </source>
</evidence>
<evidence type="ECO:0000256" key="2">
    <source>
        <dbReference type="ARBA" id="ARBA00002901"/>
    </source>
</evidence>
<evidence type="ECO:0000313" key="15">
    <source>
        <dbReference type="EMBL" id="VVD91614.1"/>
    </source>
</evidence>
<evidence type="ECO:0000256" key="9">
    <source>
        <dbReference type="ARBA" id="ARBA00022723"/>
    </source>
</evidence>
<dbReference type="InterPro" id="IPR001453">
    <property type="entry name" value="MoaB/Mog_dom"/>
</dbReference>
<reference evidence="15 16" key="1">
    <citation type="submission" date="2019-08" db="EMBL/GenBank/DDBJ databases">
        <authorList>
            <person name="Peeters C."/>
        </authorList>
    </citation>
    <scope>NUCLEOTIDE SEQUENCE [LARGE SCALE GENOMIC DNA]</scope>
    <source>
        <strain evidence="15 16">LMG 30175</strain>
    </source>
</reference>
<comment type="catalytic activity">
    <reaction evidence="12">
        <text>adenylyl-molybdopterin + molybdate = Mo-molybdopterin + AMP + H(+)</text>
        <dbReference type="Rhea" id="RHEA:35047"/>
        <dbReference type="ChEBI" id="CHEBI:15378"/>
        <dbReference type="ChEBI" id="CHEBI:36264"/>
        <dbReference type="ChEBI" id="CHEBI:62727"/>
        <dbReference type="ChEBI" id="CHEBI:71302"/>
        <dbReference type="ChEBI" id="CHEBI:456215"/>
        <dbReference type="EC" id="2.10.1.1"/>
    </reaction>
</comment>
<proteinExistence type="inferred from homology"/>
<comment type="similarity">
    <text evidence="4 13">Belongs to the MoeA family.</text>
</comment>
<comment type="pathway">
    <text evidence="3 13">Cofactor biosynthesis; molybdopterin biosynthesis.</text>
</comment>
<dbReference type="InterPro" id="IPR036688">
    <property type="entry name" value="MoeA_C_domain_IV_sf"/>
</dbReference>
<dbReference type="RefSeq" id="WP_150696518.1">
    <property type="nucleotide sequence ID" value="NZ_CABPRZ010000005.1"/>
</dbReference>
<keyword evidence="8 13" id="KW-0808">Transferase</keyword>
<dbReference type="InterPro" id="IPR038987">
    <property type="entry name" value="MoeA-like"/>
</dbReference>
<feature type="domain" description="MoaB/Mog" evidence="14">
    <location>
        <begin position="195"/>
        <end position="336"/>
    </location>
</feature>
<evidence type="ECO:0000256" key="12">
    <source>
        <dbReference type="ARBA" id="ARBA00047317"/>
    </source>
</evidence>
<dbReference type="InterPro" id="IPR036135">
    <property type="entry name" value="MoeA_linker/N_sf"/>
</dbReference>
<comment type="cofactor">
    <cofactor evidence="1 13">
        <name>Mg(2+)</name>
        <dbReference type="ChEBI" id="CHEBI:18420"/>
    </cofactor>
</comment>
<dbReference type="Gene3D" id="2.170.190.11">
    <property type="entry name" value="Molybdopterin biosynthesis moea protein, domain 3"/>
    <property type="match status" value="1"/>
</dbReference>
<sequence>MKTLDDALVGLPDYDPNALTVDAARSIVARLAQPVEAIESVAVRSALDRVLGRDLISPLDVPAFDNAAMDGYAFAGDALAAGGVVRLAVAGRALAGRPFGGSACAGQCVRIMTGAHLPAGCDTVIPQELVQTDGDEVMFDATAVQARRHVRYAGEDLAQGQPAMLAGKVLRPADIGLIASLGIAEVPVRRRLRVAFFSTGDELRSVGQPLEPGTLYDSNRYTLFGMLTRLGVEVLDLGVVRDDPQALEATLRVACRDADAIITSGGVSVGEADFTREMMARLGEVAFWKIAMRPGRPFAFGRLDCDGRNALLFGLPGNPAAVMSSFYQIVRDALFAMMGAAPQPLPCLPVATATAIAKRPGRTEFLRGILARDAAGQWQVTVAGAQGAGVLRTMSEANCFVVLEHGRGDVAAGETVGVTVFEGLV</sequence>
<keyword evidence="16" id="KW-1185">Reference proteome</keyword>
<dbReference type="SUPFAM" id="SSF53218">
    <property type="entry name" value="Molybdenum cofactor biosynthesis proteins"/>
    <property type="match status" value="1"/>
</dbReference>
<dbReference type="OrthoDB" id="9804758at2"/>
<dbReference type="InterPro" id="IPR005111">
    <property type="entry name" value="MoeA_C_domain_IV"/>
</dbReference>
<keyword evidence="10 13" id="KW-0460">Magnesium</keyword>
<dbReference type="GO" id="GO:0006777">
    <property type="term" value="P:Mo-molybdopterin cofactor biosynthetic process"/>
    <property type="evidence" value="ECO:0007669"/>
    <property type="project" value="UniProtKB-UniRule"/>
</dbReference>
<dbReference type="Gene3D" id="3.90.105.10">
    <property type="entry name" value="Molybdopterin biosynthesis moea protein, domain 2"/>
    <property type="match status" value="1"/>
</dbReference>
<dbReference type="SUPFAM" id="SSF63867">
    <property type="entry name" value="MoeA C-terminal domain-like"/>
    <property type="match status" value="1"/>
</dbReference>
<evidence type="ECO:0000256" key="3">
    <source>
        <dbReference type="ARBA" id="ARBA00005046"/>
    </source>
</evidence>
<keyword evidence="7 13" id="KW-0500">Molybdenum</keyword>
<evidence type="ECO:0000259" key="14">
    <source>
        <dbReference type="SMART" id="SM00852"/>
    </source>
</evidence>
<dbReference type="InterPro" id="IPR036425">
    <property type="entry name" value="MoaB/Mog-like_dom_sf"/>
</dbReference>
<dbReference type="GO" id="GO:0005829">
    <property type="term" value="C:cytosol"/>
    <property type="evidence" value="ECO:0007669"/>
    <property type="project" value="TreeGrafter"/>
</dbReference>
<evidence type="ECO:0000256" key="5">
    <source>
        <dbReference type="ARBA" id="ARBA00013269"/>
    </source>
</evidence>
<dbReference type="Gene3D" id="3.40.980.10">
    <property type="entry name" value="MoaB/Mog-like domain"/>
    <property type="match status" value="1"/>
</dbReference>
<dbReference type="EMBL" id="CABPRZ010000005">
    <property type="protein sequence ID" value="VVD91614.1"/>
    <property type="molecule type" value="Genomic_DNA"/>
</dbReference>
<dbReference type="Proteomes" id="UP000414233">
    <property type="component" value="Unassembled WGS sequence"/>
</dbReference>
<keyword evidence="9 13" id="KW-0479">Metal-binding</keyword>
<dbReference type="EC" id="2.10.1.1" evidence="5 13"/>
<evidence type="ECO:0000256" key="1">
    <source>
        <dbReference type="ARBA" id="ARBA00001946"/>
    </source>
</evidence>
<dbReference type="CDD" id="cd00887">
    <property type="entry name" value="MoeA"/>
    <property type="match status" value="1"/>
</dbReference>
<evidence type="ECO:0000256" key="6">
    <source>
        <dbReference type="ARBA" id="ARBA00021108"/>
    </source>
</evidence>
<evidence type="ECO:0000256" key="10">
    <source>
        <dbReference type="ARBA" id="ARBA00022842"/>
    </source>
</evidence>
<dbReference type="UniPathway" id="UPA00344"/>
<dbReference type="Pfam" id="PF03454">
    <property type="entry name" value="MoeA_C"/>
    <property type="match status" value="1"/>
</dbReference>
<evidence type="ECO:0000256" key="11">
    <source>
        <dbReference type="ARBA" id="ARBA00023150"/>
    </source>
</evidence>
<dbReference type="FunFam" id="2.40.340.10:FF:000003">
    <property type="entry name" value="Molybdopterin molybdenumtransferase"/>
    <property type="match status" value="1"/>
</dbReference>
<dbReference type="SUPFAM" id="SSF63882">
    <property type="entry name" value="MoeA N-terminal region -like"/>
    <property type="match status" value="1"/>
</dbReference>
<dbReference type="PANTHER" id="PTHR10192:SF5">
    <property type="entry name" value="GEPHYRIN"/>
    <property type="match status" value="1"/>
</dbReference>
<dbReference type="NCBIfam" id="TIGR00177">
    <property type="entry name" value="molyb_syn"/>
    <property type="match status" value="1"/>
</dbReference>
<dbReference type="InterPro" id="IPR005110">
    <property type="entry name" value="MoeA_linker/N"/>
</dbReference>
<dbReference type="GO" id="GO:0046872">
    <property type="term" value="F:metal ion binding"/>
    <property type="evidence" value="ECO:0007669"/>
    <property type="project" value="UniProtKB-UniRule"/>
</dbReference>
<gene>
    <name evidence="15" type="primary">moeA_2</name>
    <name evidence="15" type="ORF">PTE30175_01584</name>
</gene>
<evidence type="ECO:0000313" key="16">
    <source>
        <dbReference type="Proteomes" id="UP000414233"/>
    </source>
</evidence>
<dbReference type="PANTHER" id="PTHR10192">
    <property type="entry name" value="MOLYBDOPTERIN BIOSYNTHESIS PROTEIN"/>
    <property type="match status" value="1"/>
</dbReference>
<dbReference type="AlphaFoldDB" id="A0A5E4TYG3"/>